<comment type="caution">
    <text evidence="5">The sequence shown here is derived from an EMBL/GenBank/DDBJ whole genome shotgun (WGS) entry which is preliminary data.</text>
</comment>
<dbReference type="GeneID" id="42002377"/>
<evidence type="ECO:0000313" key="6">
    <source>
        <dbReference type="Proteomes" id="UP000319731"/>
    </source>
</evidence>
<protein>
    <recommendedName>
        <fullName evidence="4">HpcH/HpaI aldolase/citrate lyase domain-containing protein</fullName>
    </recommendedName>
</protein>
<dbReference type="GO" id="GO:0000287">
    <property type="term" value="F:magnesium ion binding"/>
    <property type="evidence" value="ECO:0007669"/>
    <property type="project" value="TreeGrafter"/>
</dbReference>
<evidence type="ECO:0000256" key="3">
    <source>
        <dbReference type="ARBA" id="ARBA00022842"/>
    </source>
</evidence>
<name>A0A507CFB4_9FUNG</name>
<comment type="cofactor">
    <cofactor evidence="1">
        <name>Mg(2+)</name>
        <dbReference type="ChEBI" id="CHEBI:18420"/>
    </cofactor>
</comment>
<sequence length="396" mass="43723">MPMREWQAPGKTRDTVNPLQAALGNHYSSLELVQYLSTPAFNCYKTPTLKMMAKRVSLLRCSSRLPLITSSTSSLNRLSLLQSQLSRTLASESSGASANNTSALPTRKERPRRALFYVPGSDERKLNSSLKSKADCITYDLEDSVALNRKGQARQLVFNALETFNVGRSEKAVRINAVGSGLEIDDLNVVLRSPNLQAILVPKVQSARDVQFVTRMIDTIAPASNRENIRILAAIESALGIMNIKEIAQSDPRVDALIFAAEDYCADTGLLRSGTRLEMLYARQTVVTAAIAYGLQAIDLVCVEFQDENTLRAECDEGRAFGFTGKQAIHPKQVDVIQMLYMPAEKDVSRATKIVEGYHEHLKKGVGAFSLDGKMIDMPVVKWAERLLAKANIDKQ</sequence>
<accession>A0A507CFB4</accession>
<evidence type="ECO:0000256" key="2">
    <source>
        <dbReference type="ARBA" id="ARBA00022723"/>
    </source>
</evidence>
<dbReference type="InterPro" id="IPR005000">
    <property type="entry name" value="Aldolase/citrate-lyase_domain"/>
</dbReference>
<gene>
    <name evidence="5" type="ORF">SmJEL517_g01152</name>
</gene>
<dbReference type="EMBL" id="QEAO01000004">
    <property type="protein sequence ID" value="TPX36614.1"/>
    <property type="molecule type" value="Genomic_DNA"/>
</dbReference>
<feature type="domain" description="HpcH/HpaI aldolase/citrate lyase" evidence="4">
    <location>
        <begin position="113"/>
        <end position="331"/>
    </location>
</feature>
<dbReference type="Pfam" id="PF03328">
    <property type="entry name" value="HpcH_HpaI"/>
    <property type="match status" value="1"/>
</dbReference>
<evidence type="ECO:0000259" key="4">
    <source>
        <dbReference type="Pfam" id="PF03328"/>
    </source>
</evidence>
<keyword evidence="3" id="KW-0460">Magnesium</keyword>
<dbReference type="GO" id="GO:0006107">
    <property type="term" value="P:oxaloacetate metabolic process"/>
    <property type="evidence" value="ECO:0007669"/>
    <property type="project" value="TreeGrafter"/>
</dbReference>
<dbReference type="SUPFAM" id="SSF51621">
    <property type="entry name" value="Phosphoenolpyruvate/pyruvate domain"/>
    <property type="match status" value="1"/>
</dbReference>
<dbReference type="Gene3D" id="3.20.20.60">
    <property type="entry name" value="Phosphoenolpyruvate-binding domains"/>
    <property type="match status" value="1"/>
</dbReference>
<dbReference type="InterPro" id="IPR015813">
    <property type="entry name" value="Pyrv/PenolPyrv_kinase-like_dom"/>
</dbReference>
<dbReference type="PANTHER" id="PTHR32308">
    <property type="entry name" value="LYASE BETA SUBUNIT, PUTATIVE (AFU_ORTHOLOGUE AFUA_4G13030)-RELATED"/>
    <property type="match status" value="1"/>
</dbReference>
<proteinExistence type="predicted"/>
<dbReference type="PANTHER" id="PTHR32308:SF0">
    <property type="entry name" value="HPCH_HPAI ALDOLASE_CITRATE LYASE DOMAIN-CONTAINING PROTEIN"/>
    <property type="match status" value="1"/>
</dbReference>
<evidence type="ECO:0000313" key="5">
    <source>
        <dbReference type="EMBL" id="TPX36614.1"/>
    </source>
</evidence>
<dbReference type="InterPro" id="IPR040442">
    <property type="entry name" value="Pyrv_kinase-like_dom_sf"/>
</dbReference>
<organism evidence="5 6">
    <name type="scientific">Synchytrium microbalum</name>
    <dbReference type="NCBI Taxonomy" id="1806994"/>
    <lineage>
        <taxon>Eukaryota</taxon>
        <taxon>Fungi</taxon>
        <taxon>Fungi incertae sedis</taxon>
        <taxon>Chytridiomycota</taxon>
        <taxon>Chytridiomycota incertae sedis</taxon>
        <taxon>Chytridiomycetes</taxon>
        <taxon>Synchytriales</taxon>
        <taxon>Synchytriaceae</taxon>
        <taxon>Synchytrium</taxon>
    </lineage>
</organism>
<dbReference type="AlphaFoldDB" id="A0A507CFB4"/>
<dbReference type="Proteomes" id="UP000319731">
    <property type="component" value="Unassembled WGS sequence"/>
</dbReference>
<dbReference type="RefSeq" id="XP_031026828.1">
    <property type="nucleotide sequence ID" value="XM_031167080.1"/>
</dbReference>
<dbReference type="STRING" id="1806994.A0A507CFB4"/>
<dbReference type="OrthoDB" id="1773at2759"/>
<reference evidence="5 6" key="1">
    <citation type="journal article" date="2019" name="Sci. Rep.">
        <title>Comparative genomics of chytrid fungi reveal insights into the obligate biotrophic and pathogenic lifestyle of Synchytrium endobioticum.</title>
        <authorList>
            <person name="van de Vossenberg B.T.L.H."/>
            <person name="Warris S."/>
            <person name="Nguyen H.D.T."/>
            <person name="van Gent-Pelzer M.P.E."/>
            <person name="Joly D.L."/>
            <person name="van de Geest H.C."/>
            <person name="Bonants P.J.M."/>
            <person name="Smith D.S."/>
            <person name="Levesque C.A."/>
            <person name="van der Lee T.A.J."/>
        </authorList>
    </citation>
    <scope>NUCLEOTIDE SEQUENCE [LARGE SCALE GENOMIC DNA]</scope>
    <source>
        <strain evidence="5 6">JEL517</strain>
    </source>
</reference>
<evidence type="ECO:0000256" key="1">
    <source>
        <dbReference type="ARBA" id="ARBA00001946"/>
    </source>
</evidence>
<keyword evidence="2" id="KW-0479">Metal-binding</keyword>
<keyword evidence="6" id="KW-1185">Reference proteome</keyword>
<dbReference type="GO" id="GO:0003824">
    <property type="term" value="F:catalytic activity"/>
    <property type="evidence" value="ECO:0007669"/>
    <property type="project" value="InterPro"/>
</dbReference>